<keyword evidence="1" id="KW-0175">Coiled coil</keyword>
<gene>
    <name evidence="3" type="ORF">PXEA_LOCUS3297</name>
</gene>
<name>A0A448WEI7_9PLAT</name>
<dbReference type="EMBL" id="CAAALY010007423">
    <property type="protein sequence ID" value="VEL09857.1"/>
    <property type="molecule type" value="Genomic_DNA"/>
</dbReference>
<protein>
    <submittedName>
        <fullName evidence="3">Uncharacterized protein</fullName>
    </submittedName>
</protein>
<evidence type="ECO:0000256" key="2">
    <source>
        <dbReference type="SAM" id="MobiDB-lite"/>
    </source>
</evidence>
<evidence type="ECO:0000256" key="1">
    <source>
        <dbReference type="SAM" id="Coils"/>
    </source>
</evidence>
<accession>A0A448WEI7</accession>
<dbReference type="AlphaFoldDB" id="A0A448WEI7"/>
<organism evidence="3 4">
    <name type="scientific">Protopolystoma xenopodis</name>
    <dbReference type="NCBI Taxonomy" id="117903"/>
    <lineage>
        <taxon>Eukaryota</taxon>
        <taxon>Metazoa</taxon>
        <taxon>Spiralia</taxon>
        <taxon>Lophotrochozoa</taxon>
        <taxon>Platyhelminthes</taxon>
        <taxon>Monogenea</taxon>
        <taxon>Polyopisthocotylea</taxon>
        <taxon>Polystomatidea</taxon>
        <taxon>Polystomatidae</taxon>
        <taxon>Protopolystoma</taxon>
    </lineage>
</organism>
<reference evidence="3" key="1">
    <citation type="submission" date="2018-11" db="EMBL/GenBank/DDBJ databases">
        <authorList>
            <consortium name="Pathogen Informatics"/>
        </authorList>
    </citation>
    <scope>NUCLEOTIDE SEQUENCE</scope>
</reference>
<sequence length="222" mass="24722">MAAKPLLLQLNSGLVSLVERKCSPSHSTADNPVRVLSSRAEARVVNMARKVGGQEDKAEDFSEVGDQLYGQPTSDEATDNIRQRHDFLGRCVQHWLAELAKVERQNEPIDQKHKTTEHNSARSHSIFSSENGEHEKADAVSSGCSDVTKLTASGSSTCKHELLAKQETKVAEFSCQLQTAQERCSELESQLVESMRRKNFQQQINAETEKRLVNRTQVGLYA</sequence>
<proteinExistence type="predicted"/>
<evidence type="ECO:0000313" key="3">
    <source>
        <dbReference type="EMBL" id="VEL09857.1"/>
    </source>
</evidence>
<feature type="coiled-coil region" evidence="1">
    <location>
        <begin position="163"/>
        <end position="197"/>
    </location>
</feature>
<feature type="region of interest" description="Disordered" evidence="2">
    <location>
        <begin position="111"/>
        <end position="140"/>
    </location>
</feature>
<feature type="compositionally biased region" description="Basic and acidic residues" evidence="2">
    <location>
        <begin position="111"/>
        <end position="120"/>
    </location>
</feature>
<dbReference type="Proteomes" id="UP000784294">
    <property type="component" value="Unassembled WGS sequence"/>
</dbReference>
<keyword evidence="4" id="KW-1185">Reference proteome</keyword>
<evidence type="ECO:0000313" key="4">
    <source>
        <dbReference type="Proteomes" id="UP000784294"/>
    </source>
</evidence>
<comment type="caution">
    <text evidence="3">The sequence shown here is derived from an EMBL/GenBank/DDBJ whole genome shotgun (WGS) entry which is preliminary data.</text>
</comment>